<feature type="transmembrane region" description="Helical" evidence="15">
    <location>
        <begin position="538"/>
        <end position="560"/>
    </location>
</feature>
<dbReference type="Proteomes" id="UP000310158">
    <property type="component" value="Unassembled WGS sequence"/>
</dbReference>
<keyword evidence="8 12" id="KW-0460">Magnesium</keyword>
<keyword evidence="7" id="KW-0378">Hydrolase</keyword>
<dbReference type="PANTHER" id="PTHR48022">
    <property type="entry name" value="PLASTIDIC GLUCOSE TRANSPORTER 4"/>
    <property type="match status" value="1"/>
</dbReference>
<keyword evidence="6 12" id="KW-0479">Metal-binding</keyword>
<dbReference type="InterPro" id="IPR020846">
    <property type="entry name" value="MFS_dom"/>
</dbReference>
<dbReference type="InterPro" id="IPR005829">
    <property type="entry name" value="Sugar_transporter_CS"/>
</dbReference>
<dbReference type="GO" id="GO:0005351">
    <property type="term" value="F:carbohydrate:proton symporter activity"/>
    <property type="evidence" value="ECO:0007669"/>
    <property type="project" value="TreeGrafter"/>
</dbReference>
<dbReference type="CDD" id="cd09087">
    <property type="entry name" value="Ape1-like_AP-endo"/>
    <property type="match status" value="1"/>
</dbReference>
<feature type="transmembrane region" description="Helical" evidence="15">
    <location>
        <begin position="760"/>
        <end position="781"/>
    </location>
</feature>
<feature type="region of interest" description="Disordered" evidence="14">
    <location>
        <begin position="360"/>
        <end position="380"/>
    </location>
</feature>
<evidence type="ECO:0000256" key="5">
    <source>
        <dbReference type="ARBA" id="ARBA00022692"/>
    </source>
</evidence>
<gene>
    <name evidence="17" type="ORF">EW146_g3296</name>
</gene>
<protein>
    <recommendedName>
        <fullName evidence="16">Major facilitator superfamily (MFS) profile domain-containing protein</fullName>
    </recommendedName>
</protein>
<dbReference type="SUPFAM" id="SSF56219">
    <property type="entry name" value="DNase I-like"/>
    <property type="match status" value="1"/>
</dbReference>
<evidence type="ECO:0000256" key="10">
    <source>
        <dbReference type="ARBA" id="ARBA00023136"/>
    </source>
</evidence>
<feature type="transmembrane region" description="Helical" evidence="15">
    <location>
        <begin position="726"/>
        <end position="748"/>
    </location>
</feature>
<dbReference type="PANTHER" id="PTHR48022:SF2">
    <property type="entry name" value="PLASTIDIC GLUCOSE TRANSPORTER 4"/>
    <property type="match status" value="1"/>
</dbReference>
<feature type="site" description="Important for catalytic activity" evidence="13">
    <location>
        <position position="326"/>
    </location>
</feature>
<dbReference type="InterPro" id="IPR050360">
    <property type="entry name" value="MFS_Sugar_Transporters"/>
</dbReference>
<evidence type="ECO:0000256" key="8">
    <source>
        <dbReference type="ARBA" id="ARBA00022842"/>
    </source>
</evidence>
<keyword evidence="10 15" id="KW-0472">Membrane</keyword>
<evidence type="ECO:0000256" key="15">
    <source>
        <dbReference type="SAM" id="Phobius"/>
    </source>
</evidence>
<feature type="binding site" evidence="12">
    <location>
        <position position="105"/>
    </location>
    <ligand>
        <name>Mg(2+)</name>
        <dbReference type="ChEBI" id="CHEBI:18420"/>
        <label>1</label>
    </ligand>
</feature>
<keyword evidence="12" id="KW-0464">Manganese</keyword>
<comment type="similarity">
    <text evidence="2">Belongs to the DNA repair enzymes AP/ExoA family.</text>
</comment>
<evidence type="ECO:0000259" key="16">
    <source>
        <dbReference type="PROSITE" id="PS50850"/>
    </source>
</evidence>
<dbReference type="Pfam" id="PF03372">
    <property type="entry name" value="Exo_endo_phos"/>
    <property type="match status" value="1"/>
</dbReference>
<feature type="transmembrane region" description="Helical" evidence="15">
    <location>
        <begin position="824"/>
        <end position="844"/>
    </location>
</feature>
<dbReference type="PROSITE" id="PS00217">
    <property type="entry name" value="SUGAR_TRANSPORT_2"/>
    <property type="match status" value="1"/>
</dbReference>
<dbReference type="AlphaFoldDB" id="A0A4S4LY87"/>
<evidence type="ECO:0000256" key="2">
    <source>
        <dbReference type="ARBA" id="ARBA00007092"/>
    </source>
</evidence>
<evidence type="ECO:0000256" key="4">
    <source>
        <dbReference type="ARBA" id="ARBA00022448"/>
    </source>
</evidence>
<feature type="transmembrane region" description="Helical" evidence="15">
    <location>
        <begin position="477"/>
        <end position="501"/>
    </location>
</feature>
<accession>A0A4S4LY87</accession>
<dbReference type="SUPFAM" id="SSF103473">
    <property type="entry name" value="MFS general substrate transporter"/>
    <property type="match status" value="1"/>
</dbReference>
<keyword evidence="9 15" id="KW-1133">Transmembrane helix</keyword>
<evidence type="ECO:0000256" key="6">
    <source>
        <dbReference type="ARBA" id="ARBA00022723"/>
    </source>
</evidence>
<dbReference type="PROSITE" id="PS51435">
    <property type="entry name" value="AP_NUCLEASE_F1_4"/>
    <property type="match status" value="1"/>
</dbReference>
<dbReference type="GO" id="GO:0016787">
    <property type="term" value="F:hydrolase activity"/>
    <property type="evidence" value="ECO:0007669"/>
    <property type="project" value="UniProtKB-KW"/>
</dbReference>
<keyword evidence="18" id="KW-1185">Reference proteome</keyword>
<comment type="caution">
    <text evidence="17">The sequence shown here is derived from an EMBL/GenBank/DDBJ whole genome shotgun (WGS) entry which is preliminary data.</text>
</comment>
<dbReference type="GO" id="GO:0006281">
    <property type="term" value="P:DNA repair"/>
    <property type="evidence" value="ECO:0007669"/>
    <property type="project" value="InterPro"/>
</dbReference>
<feature type="binding site" evidence="12">
    <location>
        <position position="133"/>
    </location>
    <ligand>
        <name>Mg(2+)</name>
        <dbReference type="ChEBI" id="CHEBI:18420"/>
        <label>1</label>
    </ligand>
</feature>
<comment type="cofactor">
    <cofactor evidence="12">
        <name>Mg(2+)</name>
        <dbReference type="ChEBI" id="CHEBI:18420"/>
    </cofactor>
    <cofactor evidence="12">
        <name>Mn(2+)</name>
        <dbReference type="ChEBI" id="CHEBI:29035"/>
    </cofactor>
    <text evidence="12">Probably binds two magnesium or manganese ions per subunit.</text>
</comment>
<dbReference type="InterPro" id="IPR005135">
    <property type="entry name" value="Endo/exonuclease/phosphatase"/>
</dbReference>
<dbReference type="NCBIfam" id="TIGR00633">
    <property type="entry name" value="xth"/>
    <property type="match status" value="1"/>
</dbReference>
<keyword evidence="4" id="KW-0813">Transport</keyword>
<feature type="transmembrane region" description="Helical" evidence="15">
    <location>
        <begin position="437"/>
        <end position="457"/>
    </location>
</feature>
<keyword evidence="5 15" id="KW-0812">Transmembrane</keyword>
<reference evidence="17 18" key="1">
    <citation type="submission" date="2019-02" db="EMBL/GenBank/DDBJ databases">
        <title>Genome sequencing of the rare red list fungi Bondarzewia mesenterica.</title>
        <authorList>
            <person name="Buettner E."/>
            <person name="Kellner H."/>
        </authorList>
    </citation>
    <scope>NUCLEOTIDE SEQUENCE [LARGE SCALE GENOMIC DNA]</scope>
    <source>
        <strain evidence="17 18">DSM 108281</strain>
    </source>
</reference>
<dbReference type="GO" id="GO:0004518">
    <property type="term" value="F:nuclease activity"/>
    <property type="evidence" value="ECO:0007669"/>
    <property type="project" value="InterPro"/>
</dbReference>
<dbReference type="PRINTS" id="PR00171">
    <property type="entry name" value="SUGRTRNSPORT"/>
</dbReference>
<feature type="transmembrane region" description="Helical" evidence="15">
    <location>
        <begin position="890"/>
        <end position="909"/>
    </location>
</feature>
<evidence type="ECO:0000256" key="9">
    <source>
        <dbReference type="ARBA" id="ARBA00022989"/>
    </source>
</evidence>
<feature type="site" description="Transition state stabilizer" evidence="13">
    <location>
        <position position="248"/>
    </location>
</feature>
<evidence type="ECO:0000313" key="18">
    <source>
        <dbReference type="Proteomes" id="UP000310158"/>
    </source>
</evidence>
<dbReference type="GO" id="GO:0016020">
    <property type="term" value="C:membrane"/>
    <property type="evidence" value="ECO:0007669"/>
    <property type="project" value="UniProtKB-SubCell"/>
</dbReference>
<dbReference type="PROSITE" id="PS50850">
    <property type="entry name" value="MFS"/>
    <property type="match status" value="1"/>
</dbReference>
<evidence type="ECO:0000256" key="13">
    <source>
        <dbReference type="PIRSR" id="PIRSR604808-3"/>
    </source>
</evidence>
<dbReference type="Pfam" id="PF00083">
    <property type="entry name" value="Sugar_tr"/>
    <property type="match status" value="1"/>
</dbReference>
<evidence type="ECO:0000256" key="12">
    <source>
        <dbReference type="PIRSR" id="PIRSR604808-2"/>
    </source>
</evidence>
<feature type="binding site" evidence="12">
    <location>
        <position position="248"/>
    </location>
    <ligand>
        <name>Mg(2+)</name>
        <dbReference type="ChEBI" id="CHEBI:18420"/>
        <label>1</label>
    </ligand>
</feature>
<evidence type="ECO:0000256" key="11">
    <source>
        <dbReference type="ARBA" id="ARBA00049119"/>
    </source>
</evidence>
<evidence type="ECO:0000256" key="1">
    <source>
        <dbReference type="ARBA" id="ARBA00004141"/>
    </source>
</evidence>
<dbReference type="InterPro" id="IPR005828">
    <property type="entry name" value="MFS_sugar_transport-like"/>
</dbReference>
<dbReference type="GO" id="GO:0046872">
    <property type="term" value="F:metal ion binding"/>
    <property type="evidence" value="ECO:0007669"/>
    <property type="project" value="UniProtKB-KW"/>
</dbReference>
<feature type="transmembrane region" description="Helical" evidence="15">
    <location>
        <begin position="864"/>
        <end position="884"/>
    </location>
</feature>
<dbReference type="InterPro" id="IPR003663">
    <property type="entry name" value="Sugar/inositol_transpt"/>
</dbReference>
<feature type="transmembrane region" description="Helical" evidence="15">
    <location>
        <begin position="793"/>
        <end position="812"/>
    </location>
</feature>
<dbReference type="Gene3D" id="1.20.1250.20">
    <property type="entry name" value="MFS general substrate transporter like domains"/>
    <property type="match status" value="1"/>
</dbReference>
<comment type="subcellular location">
    <subcellularLocation>
        <location evidence="1">Membrane</location>
        <topology evidence="1">Multi-pass membrane protein</topology>
    </subcellularLocation>
</comment>
<dbReference type="EMBL" id="SGPL01000107">
    <property type="protein sequence ID" value="THH17532.1"/>
    <property type="molecule type" value="Genomic_DNA"/>
</dbReference>
<evidence type="ECO:0000256" key="7">
    <source>
        <dbReference type="ARBA" id="ARBA00022801"/>
    </source>
</evidence>
<comment type="similarity">
    <text evidence="3">Belongs to the major facilitator superfamily. Sugar transporter (TC 2.A.1.1) family.</text>
</comment>
<name>A0A4S4LY87_9AGAM</name>
<evidence type="ECO:0000256" key="14">
    <source>
        <dbReference type="SAM" id="MobiDB-lite"/>
    </source>
</evidence>
<feature type="domain" description="Major facilitator superfamily (MFS) profile" evidence="16">
    <location>
        <begin position="444"/>
        <end position="914"/>
    </location>
</feature>
<evidence type="ECO:0000256" key="3">
    <source>
        <dbReference type="ARBA" id="ARBA00010992"/>
    </source>
</evidence>
<sequence>MRKIRRVELETHDRVPTDRDAACVSLQVTIALEVPSSPSPSQSLLSSIVLNGTETRRGLEQAQGVCFRFRRQQTDEEVQSRHGGKPQNLTWRRTGSPRTKIASWNICGLAASQKKGFKYYVEAEDPDILILTETKVNNDPVDPALTERFPYRYWSIADKKTYSGTAILSKHKPINVDKTLPGHPNPEFVKGRIITLEFENYYLIATYVVNAGEKLKTMDAKKEWNTHFEVHIRDLDKKKPVIWGGDLNVAPTEIDLTNAKRNWNKTPGYTEEETTAFKHILNPPKDASGANKFVDIWRNLHPDDHHYTYWSYRFNCRAKGIGWRLDMWNLNHWQLLGQLNPCPTVKVDWSEAFLSMASTSSAAPADPESSYQPKASRVTEEDRFPDVAPYVFPTLTMHGVEEAPERSGQTTPSQSVAALPPARLSLKERAKRTLGMYLHNYTLCSLFASLGGFSFGFDTGSIGPVTVMPQFKAEFDPISPTLQGLIVSSILITASSFSIVAGPLSDRISRTRTFALGGAVFSIGSIIVSAAHNLPTLFVGRCLAGVGEGLFLSTITVYILEIAPTNIRGRLSCTTQLLITIGIALGESRRHTKLQLQMFNGTCTDIDTGYFISYGSVKLSSSISWRLPFMLQAIVSCIFSVGSLFLPHSPRWLKHVERTDEAARAWLILGFTATEAEKEQEVEQRERNEIQVQREDAASSVGADARQPGTLATAKMLWGKDVRRRTILGIFLMGMQQACGIDGVLYYAPVLFSQAGLSSTTAAFLASGVSGLLNIACTIITQIFTDNWGRRTSMIRGGAVISGTMLLIGTLYASNASVTTAGRWTIIALIYIFVVAFSMSWAVVNRIYCSEIQPMHTRAAASSLGQCANWAVNWVIAFSTPLFLSKSSSGPYFLFGGCTLLTVVVCALFQPESRGVSLEGLDVIFEVSPWRKFIARWAPRMHGNRGPQEEAQGIPLRPIGV</sequence>
<dbReference type="InterPro" id="IPR036259">
    <property type="entry name" value="MFS_trans_sf"/>
</dbReference>
<feature type="binding site" evidence="12">
    <location>
        <position position="246"/>
    </location>
    <ligand>
        <name>Mg(2+)</name>
        <dbReference type="ChEBI" id="CHEBI:18420"/>
        <label>1</label>
    </ligand>
</feature>
<dbReference type="OrthoDB" id="5399138at2759"/>
<proteinExistence type="inferred from homology"/>
<dbReference type="InterPro" id="IPR036691">
    <property type="entry name" value="Endo/exonu/phosph_ase_sf"/>
</dbReference>
<organism evidence="17 18">
    <name type="scientific">Bondarzewia mesenterica</name>
    <dbReference type="NCBI Taxonomy" id="1095465"/>
    <lineage>
        <taxon>Eukaryota</taxon>
        <taxon>Fungi</taxon>
        <taxon>Dikarya</taxon>
        <taxon>Basidiomycota</taxon>
        <taxon>Agaricomycotina</taxon>
        <taxon>Agaricomycetes</taxon>
        <taxon>Russulales</taxon>
        <taxon>Bondarzewiaceae</taxon>
        <taxon>Bondarzewia</taxon>
    </lineage>
</organism>
<feature type="transmembrane region" description="Helical" evidence="15">
    <location>
        <begin position="513"/>
        <end position="532"/>
    </location>
</feature>
<comment type="catalytic activity">
    <reaction evidence="11">
        <text>myo-inositol(out) + H(+)(out) = myo-inositol(in) + H(+)(in)</text>
        <dbReference type="Rhea" id="RHEA:60364"/>
        <dbReference type="ChEBI" id="CHEBI:15378"/>
        <dbReference type="ChEBI" id="CHEBI:17268"/>
    </reaction>
</comment>
<dbReference type="Gene3D" id="3.60.10.10">
    <property type="entry name" value="Endonuclease/exonuclease/phosphatase"/>
    <property type="match status" value="1"/>
</dbReference>
<evidence type="ECO:0000313" key="17">
    <source>
        <dbReference type="EMBL" id="THH17532.1"/>
    </source>
</evidence>
<dbReference type="InterPro" id="IPR004808">
    <property type="entry name" value="AP_endonuc_1"/>
</dbReference>